<comment type="caution">
    <text evidence="16">The sequence shown here is derived from an EMBL/GenBank/DDBJ whole genome shotgun (WGS) entry which is preliminary data.</text>
</comment>
<evidence type="ECO:0000256" key="13">
    <source>
        <dbReference type="ARBA" id="ARBA00046149"/>
    </source>
</evidence>
<evidence type="ECO:0000256" key="7">
    <source>
        <dbReference type="ARBA" id="ARBA00022741"/>
    </source>
</evidence>
<name>A0AAW0F4J6_9TRYP</name>
<gene>
    <name evidence="16" type="ORF">NESM_000114300</name>
</gene>
<keyword evidence="8" id="KW-0970">Cilium biogenesis/degradation</keyword>
<dbReference type="GO" id="GO:0005874">
    <property type="term" value="C:microtubule"/>
    <property type="evidence" value="ECO:0007669"/>
    <property type="project" value="UniProtKB-KW"/>
</dbReference>
<keyword evidence="7" id="KW-0547">Nucleotide-binding</keyword>
<protein>
    <recommendedName>
        <fullName evidence="5">Tubulin delta chain</fullName>
    </recommendedName>
    <alternativeName>
        <fullName evidence="12">Delta-tubulin</fullName>
    </alternativeName>
</protein>
<dbReference type="InterPro" id="IPR008280">
    <property type="entry name" value="Tub_FtsZ_C"/>
</dbReference>
<comment type="function">
    <text evidence="13">Acts as a positive regulator of hedgehog signaling and regulates ciliary function.</text>
</comment>
<dbReference type="SUPFAM" id="SSF55307">
    <property type="entry name" value="Tubulin C-terminal domain-like"/>
    <property type="match status" value="1"/>
</dbReference>
<comment type="subcellular location">
    <subcellularLocation>
        <location evidence="3">Cell projection</location>
        <location evidence="3">Cilium</location>
    </subcellularLocation>
    <subcellularLocation>
        <location evidence="1">Cytoplasm</location>
        <location evidence="1">Cytoskeleton</location>
        <location evidence="1">Microtubule organizing center</location>
        <location evidence="1">Centrosome</location>
        <location evidence="1">Centriole</location>
    </subcellularLocation>
    <subcellularLocation>
        <location evidence="2">Nucleus</location>
    </subcellularLocation>
</comment>
<feature type="compositionally biased region" description="Low complexity" evidence="14">
    <location>
        <begin position="143"/>
        <end position="153"/>
    </location>
</feature>
<evidence type="ECO:0000256" key="2">
    <source>
        <dbReference type="ARBA" id="ARBA00004123"/>
    </source>
</evidence>
<dbReference type="PROSITE" id="PS00227">
    <property type="entry name" value="TUBULIN"/>
    <property type="match status" value="1"/>
</dbReference>
<dbReference type="Proteomes" id="UP001430356">
    <property type="component" value="Unassembled WGS sequence"/>
</dbReference>
<evidence type="ECO:0000256" key="1">
    <source>
        <dbReference type="ARBA" id="ARBA00004114"/>
    </source>
</evidence>
<feature type="domain" description="Tubulin/FtsZ GTPase" evidence="15">
    <location>
        <begin position="4"/>
        <end position="291"/>
    </location>
</feature>
<evidence type="ECO:0000256" key="6">
    <source>
        <dbReference type="ARBA" id="ARBA00022701"/>
    </source>
</evidence>
<feature type="compositionally biased region" description="Polar residues" evidence="14">
    <location>
        <begin position="128"/>
        <end position="142"/>
    </location>
</feature>
<feature type="region of interest" description="Disordered" evidence="14">
    <location>
        <begin position="128"/>
        <end position="153"/>
    </location>
</feature>
<keyword evidence="11" id="KW-0966">Cell projection</keyword>
<dbReference type="Pfam" id="PF00091">
    <property type="entry name" value="Tubulin"/>
    <property type="match status" value="1"/>
</dbReference>
<keyword evidence="9" id="KW-0342">GTP-binding</keyword>
<dbReference type="AlphaFoldDB" id="A0AAW0F4J6"/>
<sequence length="583" mass="62340">MATVHVFVGQCGNQVGTDFLDSLASEAEASVDEGYQMRVSATHFRPALRKQPLRRRQQEQPALGGAVRAPSGESSEATRRSGPQPYYSLSRYAEETALARSDASLPQPRCVLVDMEPKVIDVTVQRANGLQTSPPPTAANNEVSLSSVSPVPAPHHSLLPPPRRFYTLAPQQCVTRGEGSGNNWAFGYHQQGQSRRGAIADCLRRESEQQGTVVSTFHVLHSVAGGTGSGVGCLVAEEIKAMFPRSTLLHSVVWPFRCGEVVTQWYNVLMAVSTLRDLADGVCITYNDTVAEELKDVLANRGMKGAGEVSFPLMNRRISESLAPLHLPQLLYAVPSPEKDTSKNRIHGSGVARGILAGGGDGGATTAAFSVDTGTAPRRYARASDVIEALTLDPAMKFFTSVRAPQTVTGSTTWTAVLGEAARSAQHCFTSSSALAPDMSPPRRRSVPAAPASTFVPDAAAFYMQQRCCLWALRGAAAHTSGIRELRHLMSCSGEAPFPMTSLFVAPVETWRAAPSDTRPDHSVTLYGPTPAVGASLADAASRAEELLRVGAFVHHFERYGVSKAELHDAAAVLYDTAAAYSV</sequence>
<keyword evidence="6" id="KW-0493">Microtubule</keyword>
<dbReference type="Gene3D" id="3.40.50.1440">
    <property type="entry name" value="Tubulin/FtsZ, GTPase domain"/>
    <property type="match status" value="1"/>
</dbReference>
<dbReference type="GO" id="GO:0005200">
    <property type="term" value="F:structural constituent of cytoskeleton"/>
    <property type="evidence" value="ECO:0007669"/>
    <property type="project" value="InterPro"/>
</dbReference>
<evidence type="ECO:0000259" key="15">
    <source>
        <dbReference type="Pfam" id="PF00091"/>
    </source>
</evidence>
<dbReference type="PANTHER" id="PTHR11588">
    <property type="entry name" value="TUBULIN"/>
    <property type="match status" value="1"/>
</dbReference>
<dbReference type="GO" id="GO:0007017">
    <property type="term" value="P:microtubule-based process"/>
    <property type="evidence" value="ECO:0007669"/>
    <property type="project" value="InterPro"/>
</dbReference>
<evidence type="ECO:0000256" key="10">
    <source>
        <dbReference type="ARBA" id="ARBA00023242"/>
    </source>
</evidence>
<evidence type="ECO:0000256" key="8">
    <source>
        <dbReference type="ARBA" id="ARBA00022794"/>
    </source>
</evidence>
<keyword evidence="17" id="KW-1185">Reference proteome</keyword>
<dbReference type="GO" id="GO:0005634">
    <property type="term" value="C:nucleus"/>
    <property type="evidence" value="ECO:0007669"/>
    <property type="project" value="UniProtKB-SubCell"/>
</dbReference>
<reference evidence="16 17" key="1">
    <citation type="journal article" date="2021" name="MBio">
        <title>A New Model Trypanosomatid, Novymonas esmeraldas: Genomic Perception of Its 'Candidatus Pandoraea novymonadis' Endosymbiont.</title>
        <authorList>
            <person name="Zakharova A."/>
            <person name="Saura A."/>
            <person name="Butenko A."/>
            <person name="Podesvova L."/>
            <person name="Warmusova S."/>
            <person name="Kostygov A.Y."/>
            <person name="Nenarokova A."/>
            <person name="Lukes J."/>
            <person name="Opperdoes F.R."/>
            <person name="Yurchenko V."/>
        </authorList>
    </citation>
    <scope>NUCLEOTIDE SEQUENCE [LARGE SCALE GENOMIC DNA]</scope>
    <source>
        <strain evidence="16 17">E262AT.01</strain>
    </source>
</reference>
<dbReference type="InterPro" id="IPR000217">
    <property type="entry name" value="Tubulin"/>
</dbReference>
<dbReference type="GO" id="GO:0005929">
    <property type="term" value="C:cilium"/>
    <property type="evidence" value="ECO:0007669"/>
    <property type="project" value="UniProtKB-SubCell"/>
</dbReference>
<dbReference type="PRINTS" id="PR01224">
    <property type="entry name" value="DELTATUBULIN"/>
</dbReference>
<organism evidence="16 17">
    <name type="scientific">Novymonas esmeraldas</name>
    <dbReference type="NCBI Taxonomy" id="1808958"/>
    <lineage>
        <taxon>Eukaryota</taxon>
        <taxon>Discoba</taxon>
        <taxon>Euglenozoa</taxon>
        <taxon>Kinetoplastea</taxon>
        <taxon>Metakinetoplastina</taxon>
        <taxon>Trypanosomatida</taxon>
        <taxon>Trypanosomatidae</taxon>
        <taxon>Novymonas</taxon>
    </lineage>
</organism>
<proteinExistence type="inferred from homology"/>
<dbReference type="SUPFAM" id="SSF52490">
    <property type="entry name" value="Tubulin nucleotide-binding domain-like"/>
    <property type="match status" value="1"/>
</dbReference>
<feature type="region of interest" description="Disordered" evidence="14">
    <location>
        <begin position="46"/>
        <end position="86"/>
    </location>
</feature>
<dbReference type="GO" id="GO:0005525">
    <property type="term" value="F:GTP binding"/>
    <property type="evidence" value="ECO:0007669"/>
    <property type="project" value="UniProtKB-KW"/>
</dbReference>
<dbReference type="InterPro" id="IPR003008">
    <property type="entry name" value="Tubulin_FtsZ_GTPase"/>
</dbReference>
<dbReference type="CDD" id="cd02189">
    <property type="entry name" value="delta_zeta_tubulin-like"/>
    <property type="match status" value="1"/>
</dbReference>
<feature type="compositionally biased region" description="Basic residues" evidence="14">
    <location>
        <begin position="46"/>
        <end position="55"/>
    </location>
</feature>
<evidence type="ECO:0000313" key="17">
    <source>
        <dbReference type="Proteomes" id="UP001430356"/>
    </source>
</evidence>
<dbReference type="InterPro" id="IPR036525">
    <property type="entry name" value="Tubulin/FtsZ_GTPase_sf"/>
</dbReference>
<dbReference type="GO" id="GO:0005814">
    <property type="term" value="C:centriole"/>
    <property type="evidence" value="ECO:0007669"/>
    <property type="project" value="UniProtKB-SubCell"/>
</dbReference>
<dbReference type="InterPro" id="IPR002967">
    <property type="entry name" value="Delta_tubulin"/>
</dbReference>
<evidence type="ECO:0000256" key="3">
    <source>
        <dbReference type="ARBA" id="ARBA00004138"/>
    </source>
</evidence>
<evidence type="ECO:0000256" key="4">
    <source>
        <dbReference type="ARBA" id="ARBA00009636"/>
    </source>
</evidence>
<evidence type="ECO:0000256" key="14">
    <source>
        <dbReference type="SAM" id="MobiDB-lite"/>
    </source>
</evidence>
<dbReference type="InterPro" id="IPR017975">
    <property type="entry name" value="Tubulin_CS"/>
</dbReference>
<evidence type="ECO:0000256" key="11">
    <source>
        <dbReference type="ARBA" id="ARBA00023273"/>
    </source>
</evidence>
<evidence type="ECO:0000256" key="5">
    <source>
        <dbReference type="ARBA" id="ARBA00014184"/>
    </source>
</evidence>
<evidence type="ECO:0000256" key="12">
    <source>
        <dbReference type="ARBA" id="ARBA00030594"/>
    </source>
</evidence>
<comment type="similarity">
    <text evidence="4">Belongs to the tubulin family.</text>
</comment>
<accession>A0AAW0F4J6</accession>
<dbReference type="GO" id="GO:0030030">
    <property type="term" value="P:cell projection organization"/>
    <property type="evidence" value="ECO:0007669"/>
    <property type="project" value="UniProtKB-KW"/>
</dbReference>
<evidence type="ECO:0000256" key="9">
    <source>
        <dbReference type="ARBA" id="ARBA00023134"/>
    </source>
</evidence>
<evidence type="ECO:0000313" key="16">
    <source>
        <dbReference type="EMBL" id="KAK7200584.1"/>
    </source>
</evidence>
<keyword evidence="10" id="KW-0539">Nucleus</keyword>
<dbReference type="EMBL" id="JAECZO010000006">
    <property type="protein sequence ID" value="KAK7200584.1"/>
    <property type="molecule type" value="Genomic_DNA"/>
</dbReference>